<dbReference type="Proteomes" id="UP001177023">
    <property type="component" value="Unassembled WGS sequence"/>
</dbReference>
<dbReference type="EMBL" id="CATQJA010002655">
    <property type="protein sequence ID" value="CAJ0579188.1"/>
    <property type="molecule type" value="Genomic_DNA"/>
</dbReference>
<feature type="non-terminal residue" evidence="1">
    <location>
        <position position="76"/>
    </location>
</feature>
<dbReference type="AlphaFoldDB" id="A0AA36D3P7"/>
<keyword evidence="2" id="KW-1185">Reference proteome</keyword>
<sequence>MEMRRRVFGTDSQQLLPPRARHQLSGRMRATLAKKKPVADGYDSSCGNVALLGSSRRRGGQQRVFMWPSKKHAGVY</sequence>
<comment type="caution">
    <text evidence="1">The sequence shown here is derived from an EMBL/GenBank/DDBJ whole genome shotgun (WGS) entry which is preliminary data.</text>
</comment>
<evidence type="ECO:0000313" key="1">
    <source>
        <dbReference type="EMBL" id="CAJ0579188.1"/>
    </source>
</evidence>
<reference evidence="1" key="1">
    <citation type="submission" date="2023-06" db="EMBL/GenBank/DDBJ databases">
        <authorList>
            <person name="Delattre M."/>
        </authorList>
    </citation>
    <scope>NUCLEOTIDE SEQUENCE</scope>
    <source>
        <strain evidence="1">AF72</strain>
    </source>
</reference>
<organism evidence="1 2">
    <name type="scientific">Mesorhabditis spiculigera</name>
    <dbReference type="NCBI Taxonomy" id="96644"/>
    <lineage>
        <taxon>Eukaryota</taxon>
        <taxon>Metazoa</taxon>
        <taxon>Ecdysozoa</taxon>
        <taxon>Nematoda</taxon>
        <taxon>Chromadorea</taxon>
        <taxon>Rhabditida</taxon>
        <taxon>Rhabditina</taxon>
        <taxon>Rhabditomorpha</taxon>
        <taxon>Rhabditoidea</taxon>
        <taxon>Rhabditidae</taxon>
        <taxon>Mesorhabditinae</taxon>
        <taxon>Mesorhabditis</taxon>
    </lineage>
</organism>
<proteinExistence type="predicted"/>
<protein>
    <submittedName>
        <fullName evidence="1">Uncharacterized protein</fullName>
    </submittedName>
</protein>
<evidence type="ECO:0000313" key="2">
    <source>
        <dbReference type="Proteomes" id="UP001177023"/>
    </source>
</evidence>
<name>A0AA36D3P7_9BILA</name>
<accession>A0AA36D3P7</accession>
<gene>
    <name evidence="1" type="ORF">MSPICULIGERA_LOCUS17418</name>
</gene>